<dbReference type="PROSITE" id="PS50297">
    <property type="entry name" value="ANK_REP_REGION"/>
    <property type="match status" value="2"/>
</dbReference>
<comment type="subcellular location">
    <subcellularLocation>
        <location evidence="1">Membrane</location>
        <topology evidence="1">Multi-pass membrane protein</topology>
    </subcellularLocation>
</comment>
<dbReference type="Pfam" id="PF13962">
    <property type="entry name" value="PGG"/>
    <property type="match status" value="1"/>
</dbReference>
<reference evidence="12" key="2">
    <citation type="submission" date="2025-08" db="UniProtKB">
        <authorList>
            <consortium name="RefSeq"/>
        </authorList>
    </citation>
    <scope>IDENTIFICATION</scope>
    <source>
        <tissue evidence="12">Young leaves</tissue>
    </source>
</reference>
<dbReference type="PROSITE" id="PS50088">
    <property type="entry name" value="ANK_REPEAT"/>
    <property type="match status" value="3"/>
</dbReference>
<dbReference type="Proteomes" id="UP000228380">
    <property type="component" value="Chromosome 11"/>
</dbReference>
<protein>
    <submittedName>
        <fullName evidence="12">Protein ACCELERATED CELL DEATH 6-like</fullName>
    </submittedName>
</protein>
<feature type="transmembrane region" description="Helical" evidence="9">
    <location>
        <begin position="482"/>
        <end position="505"/>
    </location>
</feature>
<keyword evidence="5 7" id="KW-0040">ANK repeat</keyword>
<dbReference type="InterPro" id="IPR002110">
    <property type="entry name" value="Ankyrin_rpt"/>
</dbReference>
<dbReference type="GeneID" id="103716096"/>
<feature type="transmembrane region" description="Helical" evidence="9">
    <location>
        <begin position="593"/>
        <end position="615"/>
    </location>
</feature>
<evidence type="ECO:0000256" key="9">
    <source>
        <dbReference type="SAM" id="Phobius"/>
    </source>
</evidence>
<name>A0A8B9AR75_PHODC</name>
<dbReference type="KEGG" id="pda:103716096"/>
<evidence type="ECO:0000256" key="7">
    <source>
        <dbReference type="PROSITE-ProRule" id="PRU00023"/>
    </source>
</evidence>
<dbReference type="SUPFAM" id="SSF48403">
    <property type="entry name" value="Ankyrin repeat"/>
    <property type="match status" value="2"/>
</dbReference>
<keyword evidence="11" id="KW-1185">Reference proteome</keyword>
<dbReference type="PANTHER" id="PTHR24186">
    <property type="entry name" value="PROTEIN PHOSPHATASE 1 REGULATORY SUBUNIT"/>
    <property type="match status" value="1"/>
</dbReference>
<organism evidence="11 12">
    <name type="scientific">Phoenix dactylifera</name>
    <name type="common">Date palm</name>
    <dbReference type="NCBI Taxonomy" id="42345"/>
    <lineage>
        <taxon>Eukaryota</taxon>
        <taxon>Viridiplantae</taxon>
        <taxon>Streptophyta</taxon>
        <taxon>Embryophyta</taxon>
        <taxon>Tracheophyta</taxon>
        <taxon>Spermatophyta</taxon>
        <taxon>Magnoliopsida</taxon>
        <taxon>Liliopsida</taxon>
        <taxon>Arecaceae</taxon>
        <taxon>Coryphoideae</taxon>
        <taxon>Phoeniceae</taxon>
        <taxon>Phoenix</taxon>
    </lineage>
</organism>
<accession>A0A8B9AR75</accession>
<sequence length="634" mass="69296">MAEESMTSKTAQIESDLEVPLGKVQPFRIAMNPKLLEAARSGNKRILDELLQQKDFFLGASVGEIISCLLGVIVEGNTALHIVASRGHLEIAKEICCREISLLAAQNTRLDTPLHCAARAGDEKMVSLIIQFAREGEIKEREVLRAKNTDEANALHEAAQYNHANMAKVLMEKDVGLASMPNSAGMSPLYLAIMTGSIDVAKALLQSSSWENASPASYAGPNKSTALHIAVLWSREITQDLLDRKPMLAKGIDSSGRIPLHYAASDGHHDTVKLLLERDPSTAYLSDAKYGLFPIHIAAMMGNIPIVDQILKQCPDTDELLDKEGKNFLHVAFKRGKLYLVKRIISRRPDLRKLLNDQDNEGNTPLHTAVKNSDQWSVYFLLRDKTVCVNVIDHDGFTPLDLAYGMLDGGLQFRMNAKFCIASCLALTKALSSPRELHDLESGELSGDETKEKLSGDDKFKKESSNVEGNEIERQVNVARNLGIATVLIATVTFAAGITVPGGYIDDDYPGRGTAVLAKEHAFNVFLVSDAFALVCSILATFWIMYAGTSTVDRHTRRRALRGAINCLWMAFVGMCTAFAMGIYVVLPPSCKRISIFLCIIALGAPLLADVLSLYKLCVLLITVGIRQGDALGV</sequence>
<keyword evidence="3" id="KW-0677">Repeat</keyword>
<dbReference type="SMART" id="SM00248">
    <property type="entry name" value="ANK"/>
    <property type="match status" value="9"/>
</dbReference>
<evidence type="ECO:0000256" key="4">
    <source>
        <dbReference type="ARBA" id="ARBA00022989"/>
    </source>
</evidence>
<feature type="transmembrane region" description="Helical" evidence="9">
    <location>
        <begin position="567"/>
        <end position="587"/>
    </location>
</feature>
<proteinExistence type="predicted"/>
<feature type="domain" description="PGG" evidence="10">
    <location>
        <begin position="481"/>
        <end position="586"/>
    </location>
</feature>
<evidence type="ECO:0000313" key="12">
    <source>
        <dbReference type="RefSeq" id="XP_038988037.1"/>
    </source>
</evidence>
<gene>
    <name evidence="12" type="primary">LOC103716096</name>
</gene>
<dbReference type="PANTHER" id="PTHR24186:SF50">
    <property type="entry name" value="ANKYRIN REPEAT-CONTAINING PROTEIN ITN1-LIKE ISOFORM X1"/>
    <property type="match status" value="1"/>
</dbReference>
<dbReference type="GO" id="GO:0005886">
    <property type="term" value="C:plasma membrane"/>
    <property type="evidence" value="ECO:0007669"/>
    <property type="project" value="TreeGrafter"/>
</dbReference>
<feature type="repeat" description="ANK" evidence="7">
    <location>
        <begin position="255"/>
        <end position="287"/>
    </location>
</feature>
<evidence type="ECO:0000256" key="5">
    <source>
        <dbReference type="ARBA" id="ARBA00023043"/>
    </source>
</evidence>
<feature type="repeat" description="ANK" evidence="7">
    <location>
        <begin position="184"/>
        <end position="216"/>
    </location>
</feature>
<evidence type="ECO:0000256" key="8">
    <source>
        <dbReference type="SAM" id="MobiDB-lite"/>
    </source>
</evidence>
<feature type="region of interest" description="Disordered" evidence="8">
    <location>
        <begin position="440"/>
        <end position="466"/>
    </location>
</feature>
<reference evidence="11" key="1">
    <citation type="journal article" date="2019" name="Nat. Commun.">
        <title>Genome-wide association mapping of date palm fruit traits.</title>
        <authorList>
            <person name="Hazzouri K.M."/>
            <person name="Gros-Balthazard M."/>
            <person name="Flowers J.M."/>
            <person name="Copetti D."/>
            <person name="Lemansour A."/>
            <person name="Lebrun M."/>
            <person name="Masmoudi K."/>
            <person name="Ferrand S."/>
            <person name="Dhar M.I."/>
            <person name="Fresquez Z.A."/>
            <person name="Rosas U."/>
            <person name="Zhang J."/>
            <person name="Talag J."/>
            <person name="Lee S."/>
            <person name="Kudrna D."/>
            <person name="Powell R.F."/>
            <person name="Leitch I.J."/>
            <person name="Krueger R.R."/>
            <person name="Wing R.A."/>
            <person name="Amiri K.M.A."/>
            <person name="Purugganan M.D."/>
        </authorList>
    </citation>
    <scope>NUCLEOTIDE SEQUENCE [LARGE SCALE GENOMIC DNA]</scope>
    <source>
        <strain evidence="11">cv. Khalas</strain>
    </source>
</reference>
<dbReference type="Gene3D" id="1.25.40.20">
    <property type="entry name" value="Ankyrin repeat-containing domain"/>
    <property type="match status" value="1"/>
</dbReference>
<feature type="repeat" description="ANK" evidence="7">
    <location>
        <begin position="361"/>
        <end position="394"/>
    </location>
</feature>
<keyword evidence="2 9" id="KW-0812">Transmembrane</keyword>
<dbReference type="InterPro" id="IPR026961">
    <property type="entry name" value="PGG_dom"/>
</dbReference>
<evidence type="ECO:0000259" key="10">
    <source>
        <dbReference type="Pfam" id="PF13962"/>
    </source>
</evidence>
<evidence type="ECO:0000256" key="2">
    <source>
        <dbReference type="ARBA" id="ARBA00022692"/>
    </source>
</evidence>
<feature type="compositionally biased region" description="Basic and acidic residues" evidence="8">
    <location>
        <begin position="448"/>
        <end position="465"/>
    </location>
</feature>
<dbReference type="OrthoDB" id="10040922at2759"/>
<dbReference type="Pfam" id="PF12796">
    <property type="entry name" value="Ank_2"/>
    <property type="match status" value="4"/>
</dbReference>
<evidence type="ECO:0000256" key="1">
    <source>
        <dbReference type="ARBA" id="ARBA00004141"/>
    </source>
</evidence>
<feature type="transmembrane region" description="Helical" evidence="9">
    <location>
        <begin position="525"/>
        <end position="546"/>
    </location>
</feature>
<dbReference type="RefSeq" id="XP_038988037.1">
    <property type="nucleotide sequence ID" value="XM_039132109.1"/>
</dbReference>
<evidence type="ECO:0000256" key="3">
    <source>
        <dbReference type="ARBA" id="ARBA00022737"/>
    </source>
</evidence>
<evidence type="ECO:0000256" key="6">
    <source>
        <dbReference type="ARBA" id="ARBA00023136"/>
    </source>
</evidence>
<keyword evidence="6 9" id="KW-0472">Membrane</keyword>
<dbReference type="AlphaFoldDB" id="A0A8B9AR75"/>
<evidence type="ECO:0000313" key="11">
    <source>
        <dbReference type="Proteomes" id="UP000228380"/>
    </source>
</evidence>
<dbReference type="InterPro" id="IPR036770">
    <property type="entry name" value="Ankyrin_rpt-contain_sf"/>
</dbReference>
<keyword evidence="4 9" id="KW-1133">Transmembrane helix</keyword>